<dbReference type="InterPro" id="IPR038765">
    <property type="entry name" value="Papain-like_cys_pep_sf"/>
</dbReference>
<name>A0A1S1V641_9FIRM</name>
<gene>
    <name evidence="10" type="primary">ykfC</name>
    <name evidence="10" type="ORF">EUAN_15160</name>
</gene>
<dbReference type="Gene3D" id="6.10.250.3150">
    <property type="match status" value="1"/>
</dbReference>
<keyword evidence="3 8" id="KW-0732">Signal</keyword>
<evidence type="ECO:0000259" key="9">
    <source>
        <dbReference type="PROSITE" id="PS51935"/>
    </source>
</evidence>
<evidence type="ECO:0000256" key="1">
    <source>
        <dbReference type="ARBA" id="ARBA00007074"/>
    </source>
</evidence>
<sequence>MKKRLICSMLALSITFGGITYAAPDTGSSDIATLKQQLEENNNKKESIKSEIEKLDQSLNKATEEMMKMQEAYDVAKAEVESIKKELEQSEKKYNERNAKLNSRVEAMYKSGSTGYMEVILSSESIGDFFTRVDMVKSLVNHDQKVISELKSEKENIDKKKKELETKLSQAEQAKAASESKKNELVEAAKAKEVLVAELDSKSQNLTAQIGNLEAEAQRAAAEAAASQTPSRENSTREPNANNTGSTAPTAPSEPSAPSTPAPAPSTGSASAVVSTAYQYLGVPYVWGGTTPSGFDCSGFTSYVYRQMGISIPRTARQQQNFGTKVSLSALQPGDLVFWGSPAYHVGIYIGGGSYIHAPTTGDVVRVATLKGATSATRVLR</sequence>
<evidence type="ECO:0000256" key="6">
    <source>
        <dbReference type="SAM" id="Coils"/>
    </source>
</evidence>
<protein>
    <submittedName>
        <fullName evidence="10">Gamma-D-glutamyl-L-lysine endopeptidase</fullName>
        <ecNumber evidence="10">3.4.-.-</ecNumber>
    </submittedName>
</protein>
<dbReference type="GO" id="GO:0006508">
    <property type="term" value="P:proteolysis"/>
    <property type="evidence" value="ECO:0007669"/>
    <property type="project" value="UniProtKB-KW"/>
</dbReference>
<dbReference type="SUPFAM" id="SSF54001">
    <property type="entry name" value="Cysteine proteinases"/>
    <property type="match status" value="1"/>
</dbReference>
<evidence type="ECO:0000256" key="2">
    <source>
        <dbReference type="ARBA" id="ARBA00022670"/>
    </source>
</evidence>
<feature type="chain" id="PRO_5010196614" evidence="8">
    <location>
        <begin position="23"/>
        <end position="381"/>
    </location>
</feature>
<reference evidence="10 11" key="1">
    <citation type="submission" date="2016-09" db="EMBL/GenBank/DDBJ databases">
        <title>Genome sequence of Eubacterium angustum.</title>
        <authorList>
            <person name="Poehlein A."/>
            <person name="Daniel R."/>
        </authorList>
    </citation>
    <scope>NUCLEOTIDE SEQUENCE [LARGE SCALE GENOMIC DNA]</scope>
    <source>
        <strain evidence="10 11">DSM 1989</strain>
    </source>
</reference>
<evidence type="ECO:0000256" key="5">
    <source>
        <dbReference type="ARBA" id="ARBA00022807"/>
    </source>
</evidence>
<keyword evidence="5" id="KW-0788">Thiol protease</keyword>
<comment type="caution">
    <text evidence="10">The sequence shown here is derived from an EMBL/GenBank/DDBJ whole genome shotgun (WGS) entry which is preliminary data.</text>
</comment>
<keyword evidence="11" id="KW-1185">Reference proteome</keyword>
<evidence type="ECO:0000256" key="7">
    <source>
        <dbReference type="SAM" id="MobiDB-lite"/>
    </source>
</evidence>
<dbReference type="PANTHER" id="PTHR47053">
    <property type="entry name" value="MUREIN DD-ENDOPEPTIDASE MEPH-RELATED"/>
    <property type="match status" value="1"/>
</dbReference>
<evidence type="ECO:0000256" key="8">
    <source>
        <dbReference type="SAM" id="SignalP"/>
    </source>
</evidence>
<evidence type="ECO:0000313" key="11">
    <source>
        <dbReference type="Proteomes" id="UP000180254"/>
    </source>
</evidence>
<dbReference type="STRING" id="39480.EUAN_15160"/>
<dbReference type="PROSITE" id="PS51935">
    <property type="entry name" value="NLPC_P60"/>
    <property type="match status" value="1"/>
</dbReference>
<dbReference type="GO" id="GO:0008234">
    <property type="term" value="F:cysteine-type peptidase activity"/>
    <property type="evidence" value="ECO:0007669"/>
    <property type="project" value="UniProtKB-KW"/>
</dbReference>
<feature type="compositionally biased region" description="Low complexity" evidence="7">
    <location>
        <begin position="244"/>
        <end position="257"/>
    </location>
</feature>
<dbReference type="InterPro" id="IPR057309">
    <property type="entry name" value="PcsB_CC"/>
</dbReference>
<feature type="compositionally biased region" description="Polar residues" evidence="7">
    <location>
        <begin position="227"/>
        <end position="243"/>
    </location>
</feature>
<dbReference type="EMBL" id="MKIE01000005">
    <property type="protein sequence ID" value="OHW62068.1"/>
    <property type="molecule type" value="Genomic_DNA"/>
</dbReference>
<evidence type="ECO:0000256" key="3">
    <source>
        <dbReference type="ARBA" id="ARBA00022729"/>
    </source>
</evidence>
<dbReference type="RefSeq" id="WP_071063292.1">
    <property type="nucleotide sequence ID" value="NZ_MKIE01000005.1"/>
</dbReference>
<evidence type="ECO:0000313" key="10">
    <source>
        <dbReference type="EMBL" id="OHW62068.1"/>
    </source>
</evidence>
<keyword evidence="6" id="KW-0175">Coiled coil</keyword>
<evidence type="ECO:0000256" key="4">
    <source>
        <dbReference type="ARBA" id="ARBA00022801"/>
    </source>
</evidence>
<dbReference type="EC" id="3.4.-.-" evidence="10"/>
<dbReference type="Gene3D" id="3.90.1720.10">
    <property type="entry name" value="endopeptidase domain like (from Nostoc punctiforme)"/>
    <property type="match status" value="1"/>
</dbReference>
<feature type="region of interest" description="Disordered" evidence="7">
    <location>
        <begin position="219"/>
        <end position="269"/>
    </location>
</feature>
<comment type="similarity">
    <text evidence="1">Belongs to the peptidase C40 family.</text>
</comment>
<dbReference type="OrthoDB" id="9808890at2"/>
<feature type="signal peptide" evidence="8">
    <location>
        <begin position="1"/>
        <end position="22"/>
    </location>
</feature>
<proteinExistence type="inferred from homology"/>
<dbReference type="Pfam" id="PF24568">
    <property type="entry name" value="CC_PcsB"/>
    <property type="match status" value="1"/>
</dbReference>
<dbReference type="AlphaFoldDB" id="A0A1S1V641"/>
<feature type="coiled-coil region" evidence="6">
    <location>
        <begin position="31"/>
        <end position="104"/>
    </location>
</feature>
<dbReference type="Proteomes" id="UP000180254">
    <property type="component" value="Unassembled WGS sequence"/>
</dbReference>
<dbReference type="InterPro" id="IPR051202">
    <property type="entry name" value="Peptidase_C40"/>
</dbReference>
<dbReference type="InterPro" id="IPR000064">
    <property type="entry name" value="NLP_P60_dom"/>
</dbReference>
<organism evidence="10 11">
    <name type="scientific">Andreesenia angusta</name>
    <dbReference type="NCBI Taxonomy" id="39480"/>
    <lineage>
        <taxon>Bacteria</taxon>
        <taxon>Bacillati</taxon>
        <taxon>Bacillota</taxon>
        <taxon>Tissierellia</taxon>
        <taxon>Tissierellales</taxon>
        <taxon>Gottschalkiaceae</taxon>
        <taxon>Andreesenia</taxon>
    </lineage>
</organism>
<dbReference type="Pfam" id="PF00877">
    <property type="entry name" value="NLPC_P60"/>
    <property type="match status" value="1"/>
</dbReference>
<keyword evidence="4 10" id="KW-0378">Hydrolase</keyword>
<keyword evidence="2" id="KW-0645">Protease</keyword>
<feature type="domain" description="NlpC/P60" evidence="9">
    <location>
        <begin position="267"/>
        <end position="381"/>
    </location>
</feature>
<accession>A0A1S1V641</accession>
<dbReference type="PANTHER" id="PTHR47053:SF1">
    <property type="entry name" value="MUREIN DD-ENDOPEPTIDASE MEPH-RELATED"/>
    <property type="match status" value="1"/>
</dbReference>